<comment type="caution">
    <text evidence="5">The sequence shown here is derived from an EMBL/GenBank/DDBJ whole genome shotgun (WGS) entry which is preliminary data.</text>
</comment>
<dbReference type="GO" id="GO:0043236">
    <property type="term" value="F:laminin binding"/>
    <property type="evidence" value="ECO:0007669"/>
    <property type="project" value="TreeGrafter"/>
</dbReference>
<proteinExistence type="predicted"/>
<keyword evidence="6" id="KW-1185">Reference proteome</keyword>
<evidence type="ECO:0000313" key="6">
    <source>
        <dbReference type="Proteomes" id="UP001177023"/>
    </source>
</evidence>
<keyword evidence="3" id="KW-0732">Signal</keyword>
<dbReference type="GO" id="GO:0007411">
    <property type="term" value="P:axon guidance"/>
    <property type="evidence" value="ECO:0007669"/>
    <property type="project" value="TreeGrafter"/>
</dbReference>
<dbReference type="PROSITE" id="PS51699">
    <property type="entry name" value="SEA_DG"/>
    <property type="match status" value="1"/>
</dbReference>
<reference evidence="5" key="1">
    <citation type="submission" date="2023-06" db="EMBL/GenBank/DDBJ databases">
        <authorList>
            <person name="Delattre M."/>
        </authorList>
    </citation>
    <scope>NUCLEOTIDE SEQUENCE</scope>
    <source>
        <strain evidence="5">AF72</strain>
    </source>
</reference>
<feature type="chain" id="PRO_5041299184" description="Peptidase S72 domain-containing protein" evidence="3">
    <location>
        <begin position="16"/>
        <end position="621"/>
    </location>
</feature>
<gene>
    <name evidence="5" type="ORF">MSPICULIGERA_LOCUS12093</name>
</gene>
<keyword evidence="2" id="KW-0472">Membrane</keyword>
<dbReference type="Proteomes" id="UP001177023">
    <property type="component" value="Unassembled WGS sequence"/>
</dbReference>
<feature type="signal peptide" evidence="3">
    <location>
        <begin position="1"/>
        <end position="15"/>
    </location>
</feature>
<dbReference type="PANTHER" id="PTHR21559:SF21">
    <property type="entry name" value="DYSTROGLYCAN 1"/>
    <property type="match status" value="1"/>
</dbReference>
<keyword evidence="2" id="KW-1133">Transmembrane helix</keyword>
<dbReference type="Pfam" id="PF05454">
    <property type="entry name" value="DAG1"/>
    <property type="match status" value="1"/>
</dbReference>
<dbReference type="InterPro" id="IPR008465">
    <property type="entry name" value="DAG1_C"/>
</dbReference>
<feature type="compositionally biased region" description="Polar residues" evidence="1">
    <location>
        <begin position="595"/>
        <end position="604"/>
    </location>
</feature>
<sequence>MKILLLLLLATTGRALIPKEVKLFVGEVGRVELDAGAEVEVAGGGELPSWMALDKDALLVLPGRDDVGKHLIQVTTKGKEAVIEFRVSEEYQNPCGETDSFWIEAIYEGSEGIAEMVEAAETIHQHAEIDLAKIRVYDPVYGKFVRNVTKIDMEEEGEAESYAKPFHVVVPGGCVEGSELDQDVPPETLEVMSRLIEMLDEIKAADVAVFRGRVRTRKERNGGQDIISTFDFSTGAPEEAFEALETTTTPVKTTTRRNIRTTTARNSADSAPAKMASLSSMQCKRGHLCTLTIPAKLFVDKEDGETNKLKLQIHAIAGQANWIKAENMQISAVPLEVGEFEMRLEARDKSNQMVSAPFIVSVQPSAIANHHFYFIMDRPQGERLLTQPHQLVGFVKQLASAFPGSSTENVTIERLEKDGEGRAVIYWSNTTLNAEKTCPVDDLEAMKLVMATKKQNKPKTDFTRAMSAQYMIRRIGLDLLGGCKKQTIDTDTSSPSVDKPSRESGFGWLALAAALALLLLLVAIALCCCLSKKPKKEKPSEFVSKGLPVVFPEEVADESDTAAANTPMLVKEERPPLKISHHENPLYKPPGEYTKSFQPRNSTPGHAGTPVQKLPPPYVVP</sequence>
<organism evidence="5 6">
    <name type="scientific">Mesorhabditis spiculigera</name>
    <dbReference type="NCBI Taxonomy" id="96644"/>
    <lineage>
        <taxon>Eukaryota</taxon>
        <taxon>Metazoa</taxon>
        <taxon>Ecdysozoa</taxon>
        <taxon>Nematoda</taxon>
        <taxon>Chromadorea</taxon>
        <taxon>Rhabditida</taxon>
        <taxon>Rhabditina</taxon>
        <taxon>Rhabditomorpha</taxon>
        <taxon>Rhabditoidea</taxon>
        <taxon>Rhabditidae</taxon>
        <taxon>Mesorhabditinae</taxon>
        <taxon>Mesorhabditis</taxon>
    </lineage>
</organism>
<evidence type="ECO:0000256" key="3">
    <source>
        <dbReference type="SAM" id="SignalP"/>
    </source>
</evidence>
<feature type="region of interest" description="Disordered" evidence="1">
    <location>
        <begin position="556"/>
        <end position="621"/>
    </location>
</feature>
<dbReference type="InterPro" id="IPR030398">
    <property type="entry name" value="SEA_DG_dom"/>
</dbReference>
<dbReference type="GO" id="GO:0002009">
    <property type="term" value="P:morphogenesis of an epithelium"/>
    <property type="evidence" value="ECO:0007669"/>
    <property type="project" value="TreeGrafter"/>
</dbReference>
<dbReference type="GO" id="GO:0021675">
    <property type="term" value="P:nerve development"/>
    <property type="evidence" value="ECO:0007669"/>
    <property type="project" value="TreeGrafter"/>
</dbReference>
<feature type="transmembrane region" description="Helical" evidence="2">
    <location>
        <begin position="506"/>
        <end position="530"/>
    </location>
</feature>
<evidence type="ECO:0000256" key="2">
    <source>
        <dbReference type="SAM" id="Phobius"/>
    </source>
</evidence>
<feature type="compositionally biased region" description="Basic and acidic residues" evidence="1">
    <location>
        <begin position="570"/>
        <end position="585"/>
    </location>
</feature>
<dbReference type="GO" id="GO:0042383">
    <property type="term" value="C:sarcolemma"/>
    <property type="evidence" value="ECO:0007669"/>
    <property type="project" value="TreeGrafter"/>
</dbReference>
<dbReference type="GO" id="GO:0016011">
    <property type="term" value="C:dystroglycan complex"/>
    <property type="evidence" value="ECO:0007669"/>
    <property type="project" value="TreeGrafter"/>
</dbReference>
<dbReference type="EMBL" id="CATQJA010002622">
    <property type="protein sequence ID" value="CAJ0573743.1"/>
    <property type="molecule type" value="Genomic_DNA"/>
</dbReference>
<evidence type="ECO:0000259" key="4">
    <source>
        <dbReference type="PROSITE" id="PS51699"/>
    </source>
</evidence>
<accession>A0AA36CRZ5</accession>
<feature type="domain" description="Peptidase S72" evidence="4">
    <location>
        <begin position="367"/>
        <end position="482"/>
    </location>
</feature>
<protein>
    <recommendedName>
        <fullName evidence="4">Peptidase S72 domain-containing protein</fullName>
    </recommendedName>
</protein>
<dbReference type="AlphaFoldDB" id="A0AA36CRZ5"/>
<keyword evidence="2" id="KW-0812">Transmembrane</keyword>
<dbReference type="PANTHER" id="PTHR21559">
    <property type="entry name" value="DYSTROGLYCAN-RELATED"/>
    <property type="match status" value="1"/>
</dbReference>
<evidence type="ECO:0000256" key="1">
    <source>
        <dbReference type="SAM" id="MobiDB-lite"/>
    </source>
</evidence>
<feature type="non-terminal residue" evidence="5">
    <location>
        <position position="621"/>
    </location>
</feature>
<name>A0AA36CRZ5_9BILA</name>
<evidence type="ECO:0000313" key="5">
    <source>
        <dbReference type="EMBL" id="CAJ0573743.1"/>
    </source>
</evidence>